<keyword evidence="9 15" id="KW-0460">Magnesium</keyword>
<dbReference type="PANTHER" id="PTHR12066">
    <property type="entry name" value="TELOMERASE REVERSE TRANSCRIPTASE"/>
    <property type="match status" value="1"/>
</dbReference>
<dbReference type="CDD" id="cd01648">
    <property type="entry name" value="TERT"/>
    <property type="match status" value="1"/>
</dbReference>
<feature type="region of interest" description="Disordered" evidence="16">
    <location>
        <begin position="413"/>
        <end position="437"/>
    </location>
</feature>
<dbReference type="PROSITE" id="PS50878">
    <property type="entry name" value="RT_POL"/>
    <property type="match status" value="1"/>
</dbReference>
<comment type="subcellular location">
    <subcellularLocation>
        <location evidence="1">Mitochondrion</location>
    </subcellularLocation>
    <subcellularLocation>
        <location evidence="15">Nucleus</location>
    </subcellularLocation>
    <subcellularLocation>
        <location evidence="15">Chromosome</location>
        <location evidence="15">Telomere</location>
    </subcellularLocation>
</comment>
<dbReference type="GO" id="GO:0046872">
    <property type="term" value="F:metal ion binding"/>
    <property type="evidence" value="ECO:0007669"/>
    <property type="project" value="UniProtKB-KW"/>
</dbReference>
<evidence type="ECO:0000313" key="20">
    <source>
        <dbReference type="Proteomes" id="UP000027238"/>
    </source>
</evidence>
<proteinExistence type="inferred from homology"/>
<evidence type="ECO:0000256" key="6">
    <source>
        <dbReference type="ARBA" id="ARBA00022679"/>
    </source>
</evidence>
<evidence type="ECO:0000256" key="5">
    <source>
        <dbReference type="ARBA" id="ARBA00022454"/>
    </source>
</evidence>
<evidence type="ECO:0000256" key="4">
    <source>
        <dbReference type="ARBA" id="ARBA00016182"/>
    </source>
</evidence>
<keyword evidence="11 15" id="KW-0695">RNA-directed DNA polymerase</keyword>
<organism evidence="19 20">
    <name type="scientific">Colletotrichum sublineola</name>
    <name type="common">Sorghum anthracnose fungus</name>
    <dbReference type="NCBI Taxonomy" id="1173701"/>
    <lineage>
        <taxon>Eukaryota</taxon>
        <taxon>Fungi</taxon>
        <taxon>Dikarya</taxon>
        <taxon>Ascomycota</taxon>
        <taxon>Pezizomycotina</taxon>
        <taxon>Sordariomycetes</taxon>
        <taxon>Hypocreomycetidae</taxon>
        <taxon>Glomerellales</taxon>
        <taxon>Glomerellaceae</taxon>
        <taxon>Colletotrichum</taxon>
        <taxon>Colletotrichum graminicola species complex</taxon>
    </lineage>
</organism>
<dbReference type="GO" id="GO:0007004">
    <property type="term" value="P:telomere maintenance via telomerase"/>
    <property type="evidence" value="ECO:0007669"/>
    <property type="project" value="TreeGrafter"/>
</dbReference>
<comment type="caution">
    <text evidence="19">The sequence shown here is derived from an EMBL/GenBank/DDBJ whole genome shotgun (WGS) entry which is preliminary data.</text>
</comment>
<dbReference type="GO" id="GO:0000781">
    <property type="term" value="C:chromosome, telomeric region"/>
    <property type="evidence" value="ECO:0007669"/>
    <property type="project" value="UniProtKB-SubCell"/>
</dbReference>
<dbReference type="STRING" id="1173701.A0A066X8F0"/>
<dbReference type="InterPro" id="IPR021891">
    <property type="entry name" value="Telomerase_RBD"/>
</dbReference>
<evidence type="ECO:0000256" key="8">
    <source>
        <dbReference type="ARBA" id="ARBA00022723"/>
    </source>
</evidence>
<dbReference type="PANTHER" id="PTHR12066:SF0">
    <property type="entry name" value="TELOMERASE REVERSE TRANSCRIPTASE"/>
    <property type="match status" value="1"/>
</dbReference>
<reference evidence="20" key="1">
    <citation type="journal article" date="2014" name="Genome Announc.">
        <title>Draft genome sequence of Colletotrichum sublineola, a destructive pathogen of cultivated sorghum.</title>
        <authorList>
            <person name="Baroncelli R."/>
            <person name="Sanz-Martin J.M."/>
            <person name="Rech G.E."/>
            <person name="Sukno S.A."/>
            <person name="Thon M.R."/>
        </authorList>
    </citation>
    <scope>NUCLEOTIDE SEQUENCE [LARGE SCALE GENOMIC DNA]</scope>
    <source>
        <strain evidence="20">TX430BB</strain>
    </source>
</reference>
<comment type="function">
    <text evidence="15">Telomerase is a ribonucleoprotein enzyme essential for the replication of chromosome termini in most eukaryotes. It elongates telomeres. It is a reverse transcriptase that adds simple sequence repeats to chromosome ends by copying a template sequence within the RNA component of the enzyme.</text>
</comment>
<dbReference type="OrthoDB" id="289721at2759"/>
<dbReference type="Pfam" id="PF12009">
    <property type="entry name" value="Telomerase_RBD"/>
    <property type="match status" value="1"/>
</dbReference>
<keyword evidence="5 15" id="KW-0158">Chromosome</keyword>
<feature type="transmembrane region" description="Helical" evidence="17">
    <location>
        <begin position="1614"/>
        <end position="1637"/>
    </location>
</feature>
<dbReference type="Gene3D" id="1.10.357.90">
    <property type="match status" value="1"/>
</dbReference>
<dbReference type="Proteomes" id="UP000027238">
    <property type="component" value="Unassembled WGS sequence"/>
</dbReference>
<evidence type="ECO:0000256" key="3">
    <source>
        <dbReference type="ARBA" id="ARBA00012493"/>
    </source>
</evidence>
<feature type="non-terminal residue" evidence="19">
    <location>
        <position position="1748"/>
    </location>
</feature>
<feature type="compositionally biased region" description="Basic residues" evidence="16">
    <location>
        <begin position="415"/>
        <end position="424"/>
    </location>
</feature>
<keyword evidence="17" id="KW-1133">Transmembrane helix</keyword>
<evidence type="ECO:0000256" key="1">
    <source>
        <dbReference type="ARBA" id="ARBA00004173"/>
    </source>
</evidence>
<evidence type="ECO:0000256" key="13">
    <source>
        <dbReference type="ARBA" id="ARBA00023242"/>
    </source>
</evidence>
<comment type="similarity">
    <text evidence="2 15">Belongs to the reverse transcriptase family. Telomerase subfamily.</text>
</comment>
<gene>
    <name evidence="19" type="ORF">CSUB01_03520</name>
</gene>
<dbReference type="InterPro" id="IPR058257">
    <property type="entry name" value="CorA-like_dom"/>
</dbReference>
<dbReference type="Gene3D" id="3.30.70.2630">
    <property type="match status" value="1"/>
</dbReference>
<keyword evidence="17" id="KW-0812">Transmembrane</keyword>
<evidence type="ECO:0000256" key="7">
    <source>
        <dbReference type="ARBA" id="ARBA00022695"/>
    </source>
</evidence>
<evidence type="ECO:0000256" key="14">
    <source>
        <dbReference type="ARBA" id="ARBA00048173"/>
    </source>
</evidence>
<dbReference type="GO" id="GO:0000333">
    <property type="term" value="C:telomerase catalytic core complex"/>
    <property type="evidence" value="ECO:0007669"/>
    <property type="project" value="TreeGrafter"/>
</dbReference>
<comment type="catalytic activity">
    <reaction evidence="14 15">
        <text>DNA(n) + a 2'-deoxyribonucleoside 5'-triphosphate = DNA(n+1) + diphosphate</text>
        <dbReference type="Rhea" id="RHEA:22508"/>
        <dbReference type="Rhea" id="RHEA-COMP:17339"/>
        <dbReference type="Rhea" id="RHEA-COMP:17340"/>
        <dbReference type="ChEBI" id="CHEBI:33019"/>
        <dbReference type="ChEBI" id="CHEBI:61560"/>
        <dbReference type="ChEBI" id="CHEBI:173112"/>
        <dbReference type="EC" id="2.7.7.49"/>
    </reaction>
</comment>
<keyword evidence="13 15" id="KW-0539">Nucleus</keyword>
<dbReference type="PRINTS" id="PR01365">
    <property type="entry name" value="TELOMERASERT"/>
</dbReference>
<dbReference type="InterPro" id="IPR000477">
    <property type="entry name" value="RT_dom"/>
</dbReference>
<evidence type="ECO:0000256" key="11">
    <source>
        <dbReference type="ARBA" id="ARBA00022918"/>
    </source>
</evidence>
<dbReference type="GO" id="GO:0042162">
    <property type="term" value="F:telomeric DNA binding"/>
    <property type="evidence" value="ECO:0007669"/>
    <property type="project" value="TreeGrafter"/>
</dbReference>
<evidence type="ECO:0000256" key="2">
    <source>
        <dbReference type="ARBA" id="ARBA00008001"/>
    </source>
</evidence>
<accession>A0A066X8F0</accession>
<keyword evidence="10 15" id="KW-0779">Telomere</keyword>
<dbReference type="GO" id="GO:0070034">
    <property type="term" value="F:telomerase RNA binding"/>
    <property type="evidence" value="ECO:0007669"/>
    <property type="project" value="TreeGrafter"/>
</dbReference>
<evidence type="ECO:0000313" key="19">
    <source>
        <dbReference type="EMBL" id="KDN65182.1"/>
    </source>
</evidence>
<keyword evidence="20" id="KW-1185">Reference proteome</keyword>
<dbReference type="HOGENOM" id="CLU_236534_0_0_1"/>
<dbReference type="SUPFAM" id="SSF56672">
    <property type="entry name" value="DNA/RNA polymerases"/>
    <property type="match status" value="1"/>
</dbReference>
<feature type="domain" description="Reverse transcriptase" evidence="18">
    <location>
        <begin position="627"/>
        <end position="958"/>
    </location>
</feature>
<evidence type="ECO:0000256" key="16">
    <source>
        <dbReference type="SAM" id="MobiDB-lite"/>
    </source>
</evidence>
<keyword evidence="12" id="KW-0496">Mitochondrion</keyword>
<dbReference type="Gene3D" id="1.10.132.70">
    <property type="match status" value="1"/>
</dbReference>
<dbReference type="GO" id="GO:0003720">
    <property type="term" value="F:telomerase activity"/>
    <property type="evidence" value="ECO:0007669"/>
    <property type="project" value="InterPro"/>
</dbReference>
<evidence type="ECO:0000256" key="17">
    <source>
        <dbReference type="SAM" id="Phobius"/>
    </source>
</evidence>
<protein>
    <recommendedName>
        <fullName evidence="4 15">Telomerase reverse transcriptase</fullName>
        <ecNumber evidence="3 15">2.7.7.49</ecNumber>
    </recommendedName>
    <alternativeName>
        <fullName evidence="15">Telomerase catalytic subunit</fullName>
    </alternativeName>
</protein>
<keyword evidence="8 15" id="KW-0479">Metal-binding</keyword>
<dbReference type="Pfam" id="PF00078">
    <property type="entry name" value="RVT_1"/>
    <property type="match status" value="1"/>
</dbReference>
<evidence type="ECO:0000256" key="9">
    <source>
        <dbReference type="ARBA" id="ARBA00022842"/>
    </source>
</evidence>
<dbReference type="Pfam" id="PF26616">
    <property type="entry name" value="CorA-like"/>
    <property type="match status" value="1"/>
</dbReference>
<name>A0A066X8F0_COLSU</name>
<feature type="compositionally biased region" description="Polar residues" evidence="16">
    <location>
        <begin position="427"/>
        <end position="437"/>
    </location>
</feature>
<dbReference type="SMART" id="SM00975">
    <property type="entry name" value="Telomerase_RBD"/>
    <property type="match status" value="1"/>
</dbReference>
<dbReference type="InterPro" id="IPR043502">
    <property type="entry name" value="DNA/RNA_pol_sf"/>
</dbReference>
<dbReference type="eggNOG" id="KOG1005">
    <property type="taxonomic scope" value="Eukaryota"/>
</dbReference>
<keyword evidence="6 15" id="KW-0808">Transferase</keyword>
<sequence length="1748" mass="196881">MNRTESHIKHSVLRQYYESVQTLREYLLSKLPSSSRLRRKKIATLGKNEAQSSKESHPWIPEVSLLLDTTLVCVHHRPQTQADSRWEQWRSFSQKADESVLSASGDLASATSSQSEIVDFVIWQLFSRVQSHASWPKHLLCDGFRRRAQNAANANGQDNVRLIPGLASVHPNHHVRALKDNPWPQILMILGKSGEQIMINLLIDTAIFLPVKAGVGNLYQLSGVPLSETGVSVVADQNKMNRPKGGHKPVDAVHERLPSEITFVRNRMLYARAALTANGTVQYGLRHIHVLSRCPSIPCSDQTSEEERLAITQANKRNTLKVMMYIFPRQFGLHNAFTSSVDHSTTSQKFADYTLREEEISSLSEKQRSRLPKRLRGDAKRLVERLQLLHGRCTYAELLRHYCPSVIDFKPRTPSSKKKSKRFLRFSASQPPEQNTRLTASSTLPCITTPSRHKPHLPALPVPVIRFDAVTELATPAAYVSAFCQAVLVKVIPSEFWGLGDDQTHNKNMVLKRVDHFIKMRRFESMTLGELTDGIKVTSMQWLAPPALKGQKTSQTDMKKRLEILNEFLYYVFDSLLIPLLRSNFYITESSSHRYRLFFFRHDVWRYVAEPAMATLRANMFEEVKLDQATRILDSRRLGYSRIRLLPKGKAMRPIMNLRRRTAVKGKSTILGPSINSVLTPVHSVLRLETERNPSKLGSSMFSVGDIYPRLSAFSTGFGNQQPKFYFAKVDVQSAFDTIPQAAVIRLMGSIPSEKQYIIKKHVEVKAGMLDSRCQKQATPKLTRRWHSVAVTPNDTADFSKLVEARLGKNRKNTVFVGNTMRREVSTGELMDLMTSHIKQNLVKVGKKFYKQKKGIPQGSVLSSALCNYFYADLEAQHLAFLAAEDCLLLRLIDDFLLITTDQSKAYEFVKVMHSGLPEYGVTVSPEKTLVNFDMEVNGTRVARLPEGSYFPYCGLSVDCNTLDIVKDRVHVKDTVVSNALTVDYGNKPGQNFQRRVINAFKIQSHLMFYDTKHNTLETVTSNLHKAFMETAEKMWAYWRCLPSRKRPSSGLIMQTVANLIDVSIVLLTSKTRREKYPGYACSVEKTQVTWASELPSSGSVNSTQPFTSILAISNNAIAFEGVRGASIILAPRFLENLAVASTYPDTLLHQGEETAVIKERREHYAQKKDRMFVGLEGKREPLVTIDFGTASDSGSDSGRAPASSWTQKGKLYLFRNVEGLRAKLSWPRAGESTTEAVSLMEDPLLRVILLERPWLASTTLNVREDVLLDILTYHQVLAHFPNFLTSGGGAWSFVSSMRFAGFVGCSTLPPRKQQPSLARLSRSGTHVQVCLTLFIVREYPLHALPKDTDSARTPRWETHTAVAYLHVDLVEGTAVWLLTNPRSYHVEKGRGTQNLLWDTLRDSMASDLAALARFSVHERVRISLSCLLTVARWSVGMFSHHLQDTERRLSDLVSQGLQGHKWLRFQYAKERQTEPYMYPFDDDDMTIEEPREPIHAQHLQRIAFLIRSRHGSVMRVENNLRVLRNLRSFFIDEVSEGLDNLGNGQNNDIRRHIEDFEDKLVFITEDIEDLLDRALALDKLARNREEYFQGLASENEKSVTGGPSEDSVPMFNFSVTAFGTWTVASVLMTMATLIIVKPTGSRGRRSNGCGEDDAIAISTYMGNARKKMDIESSAAAPSKHAAPAVPKTTSTSPEARMMREEGVSASGETTPVDVGGAMVGCHCSGHYVAHDERQFEDEKGDDAIAPM</sequence>
<evidence type="ECO:0000256" key="15">
    <source>
        <dbReference type="RuleBase" id="RU365061"/>
    </source>
</evidence>
<evidence type="ECO:0000256" key="10">
    <source>
        <dbReference type="ARBA" id="ARBA00022895"/>
    </source>
</evidence>
<keyword evidence="17" id="KW-0472">Membrane</keyword>
<keyword evidence="7 15" id="KW-0548">Nucleotidyltransferase</keyword>
<feature type="region of interest" description="Disordered" evidence="16">
    <location>
        <begin position="1671"/>
        <end position="1710"/>
    </location>
</feature>
<dbReference type="EC" id="2.7.7.49" evidence="3 15"/>
<evidence type="ECO:0000256" key="12">
    <source>
        <dbReference type="ARBA" id="ARBA00023128"/>
    </source>
</evidence>
<dbReference type="EMBL" id="JMSE01001054">
    <property type="protein sequence ID" value="KDN65182.1"/>
    <property type="molecule type" value="Genomic_DNA"/>
</dbReference>
<evidence type="ECO:0000259" key="18">
    <source>
        <dbReference type="PROSITE" id="PS50878"/>
    </source>
</evidence>
<dbReference type="InterPro" id="IPR003545">
    <property type="entry name" value="Telomerase_RT"/>
</dbReference>
<dbReference type="GO" id="GO:0005739">
    <property type="term" value="C:mitochondrion"/>
    <property type="evidence" value="ECO:0007669"/>
    <property type="project" value="UniProtKB-SubCell"/>
</dbReference>
<feature type="compositionally biased region" description="Low complexity" evidence="16">
    <location>
        <begin position="1673"/>
        <end position="1687"/>
    </location>
</feature>